<feature type="transmembrane region" description="Helical" evidence="1">
    <location>
        <begin position="91"/>
        <end position="114"/>
    </location>
</feature>
<dbReference type="EMBL" id="FOGU01000005">
    <property type="protein sequence ID" value="SES04509.1"/>
    <property type="molecule type" value="Genomic_DNA"/>
</dbReference>
<keyword evidence="1" id="KW-1133">Transmembrane helix</keyword>
<evidence type="ECO:0000259" key="2">
    <source>
        <dbReference type="Pfam" id="PF09335"/>
    </source>
</evidence>
<feature type="domain" description="VTT" evidence="2">
    <location>
        <begin position="27"/>
        <end position="140"/>
    </location>
</feature>
<evidence type="ECO:0000313" key="3">
    <source>
        <dbReference type="EMBL" id="SES04509.1"/>
    </source>
</evidence>
<dbReference type="OrthoDB" id="9814483at2"/>
<dbReference type="InterPro" id="IPR032816">
    <property type="entry name" value="VTT_dom"/>
</dbReference>
<dbReference type="PANTHER" id="PTHR42709">
    <property type="entry name" value="ALKALINE PHOSPHATASE LIKE PROTEIN"/>
    <property type="match status" value="1"/>
</dbReference>
<proteinExistence type="predicted"/>
<dbReference type="PANTHER" id="PTHR42709:SF4">
    <property type="entry name" value="INNER MEMBRANE PROTEIN YQAA"/>
    <property type="match status" value="1"/>
</dbReference>
<dbReference type="AlphaFoldDB" id="A0A1H9U560"/>
<dbReference type="Proteomes" id="UP000198885">
    <property type="component" value="Unassembled WGS sequence"/>
</dbReference>
<name>A0A1H9U560_9RHOB</name>
<sequence>MTGAPSLIGLFLAALGAATILPFQSEVVFAALQAAGRAPVWLLVVVASVGNTIGSVITYLMGRGIERFRHRRWFPFTERQIDRAQTWYRRWGLWSLLLTWAPFGDAIALAAGLLRTPPGIFVLLVAIAKTGRYIVLALITAGLIG</sequence>
<gene>
    <name evidence="3" type="ORF">SAMN04490244_10539</name>
</gene>
<keyword evidence="1" id="KW-0472">Membrane</keyword>
<dbReference type="RefSeq" id="WP_092692625.1">
    <property type="nucleotide sequence ID" value="NZ_FOGU01000005.1"/>
</dbReference>
<accession>A0A1H9U560</accession>
<feature type="transmembrane region" description="Helical" evidence="1">
    <location>
        <begin position="120"/>
        <end position="144"/>
    </location>
</feature>
<evidence type="ECO:0000256" key="1">
    <source>
        <dbReference type="SAM" id="Phobius"/>
    </source>
</evidence>
<dbReference type="InterPro" id="IPR051311">
    <property type="entry name" value="DedA_domain"/>
</dbReference>
<organism evidence="3 4">
    <name type="scientific">Tranquillimonas rosea</name>
    <dbReference type="NCBI Taxonomy" id="641238"/>
    <lineage>
        <taxon>Bacteria</taxon>
        <taxon>Pseudomonadati</taxon>
        <taxon>Pseudomonadota</taxon>
        <taxon>Alphaproteobacteria</taxon>
        <taxon>Rhodobacterales</taxon>
        <taxon>Roseobacteraceae</taxon>
        <taxon>Tranquillimonas</taxon>
    </lineage>
</organism>
<dbReference type="STRING" id="641238.SAMN04490244_10539"/>
<keyword evidence="1" id="KW-0812">Transmembrane</keyword>
<evidence type="ECO:0000313" key="4">
    <source>
        <dbReference type="Proteomes" id="UP000198885"/>
    </source>
</evidence>
<protein>
    <submittedName>
        <fullName evidence="3">Membrane protein YqaA, SNARE-associated domain</fullName>
    </submittedName>
</protein>
<keyword evidence="4" id="KW-1185">Reference proteome</keyword>
<reference evidence="3 4" key="1">
    <citation type="submission" date="2016-10" db="EMBL/GenBank/DDBJ databases">
        <authorList>
            <person name="de Groot N.N."/>
        </authorList>
    </citation>
    <scope>NUCLEOTIDE SEQUENCE [LARGE SCALE GENOMIC DNA]</scope>
    <source>
        <strain evidence="3 4">DSM 23042</strain>
    </source>
</reference>
<feature type="transmembrane region" description="Helical" evidence="1">
    <location>
        <begin position="40"/>
        <end position="62"/>
    </location>
</feature>
<dbReference type="Pfam" id="PF09335">
    <property type="entry name" value="VTT_dom"/>
    <property type="match status" value="1"/>
</dbReference>